<dbReference type="AlphaFoldDB" id="A0A1M6HU19"/>
<dbReference type="SUPFAM" id="SSF52540">
    <property type="entry name" value="P-loop containing nucleoside triphosphate hydrolases"/>
    <property type="match status" value="1"/>
</dbReference>
<gene>
    <name evidence="1" type="ORF">SAMN02745219_02099</name>
</gene>
<protein>
    <recommendedName>
        <fullName evidence="3">ATP synthase</fullName>
    </recommendedName>
</protein>
<organism evidence="1 2">
    <name type="scientific">Desulfofundulus thermosubterraneus DSM 16057</name>
    <dbReference type="NCBI Taxonomy" id="1121432"/>
    <lineage>
        <taxon>Bacteria</taxon>
        <taxon>Bacillati</taxon>
        <taxon>Bacillota</taxon>
        <taxon>Clostridia</taxon>
        <taxon>Eubacteriales</taxon>
        <taxon>Peptococcaceae</taxon>
        <taxon>Desulfofundulus</taxon>
    </lineage>
</organism>
<dbReference type="EMBL" id="FQZM01000025">
    <property type="protein sequence ID" value="SHJ25729.1"/>
    <property type="molecule type" value="Genomic_DNA"/>
</dbReference>
<sequence>MAEVRCISGRIVEAYIGEYASGKSEVAVNRAIFLASSGRRVNLVDLDIVEPCYTLRPIKKKLTAMGMNVVAWETREMMGLGETGSILHPANRWALRLPGDVILDIGYGVEGAKTLNLVEGAATDPDLKIFAVVNVGRPMTGTVEEIVEYVRSLGRVDGLINNSHLGDETTVEFVQEGARIVNDAARQLGIPVVATTVLEELARVIGTHDAAGHPVRPIKRYMTKTLW</sequence>
<keyword evidence="2" id="KW-1185">Reference proteome</keyword>
<reference evidence="2" key="1">
    <citation type="submission" date="2016-11" db="EMBL/GenBank/DDBJ databases">
        <authorList>
            <person name="Varghese N."/>
            <person name="Submissions S."/>
        </authorList>
    </citation>
    <scope>NUCLEOTIDE SEQUENCE [LARGE SCALE GENOMIC DNA]</scope>
    <source>
        <strain evidence="2">DSM 16057</strain>
    </source>
</reference>
<accession>A0A1M6HU19</accession>
<name>A0A1M6HU19_9FIRM</name>
<dbReference type="InterPro" id="IPR027417">
    <property type="entry name" value="P-loop_NTPase"/>
</dbReference>
<proteinExistence type="predicted"/>
<evidence type="ECO:0000313" key="1">
    <source>
        <dbReference type="EMBL" id="SHJ25729.1"/>
    </source>
</evidence>
<evidence type="ECO:0000313" key="2">
    <source>
        <dbReference type="Proteomes" id="UP000184529"/>
    </source>
</evidence>
<dbReference type="STRING" id="1121432.SAMN02745219_02099"/>
<dbReference type="Proteomes" id="UP000184529">
    <property type="component" value="Unassembled WGS sequence"/>
</dbReference>
<evidence type="ECO:0008006" key="3">
    <source>
        <dbReference type="Google" id="ProtNLM"/>
    </source>
</evidence>